<dbReference type="GO" id="GO:0000455">
    <property type="term" value="P:enzyme-directed rRNA pseudouridine synthesis"/>
    <property type="evidence" value="ECO:0007669"/>
    <property type="project" value="TreeGrafter"/>
</dbReference>
<dbReference type="InterPro" id="IPR006145">
    <property type="entry name" value="PsdUridine_synth_RsuA/RluA"/>
</dbReference>
<evidence type="ECO:0000256" key="1">
    <source>
        <dbReference type="ARBA" id="ARBA00010876"/>
    </source>
</evidence>
<sequence>MKLNIILSLFTVLSVPTAGFQSNFRIHLKEWSLCSSRKSVESLQVDSHQSDVQTFVVGKKDDDWPLDIVLTRQYPEKSRRFFRKIIQAGRVKVDEKEVKRLSKIRKGQLVSAQFKPDEKPSMEPEDLGLEVLFEDEHLIAVAKPPGMIVHPVESCETGTVLHGVLHLLTTPREKVTPKETAAQPEGNQENAQEEDTKVERKPEKNAKKGGPDPWDPAKPLKLTARLCTGLAQGVVHRLDSDTSGVVLVAKNAPAARGMAKQFQQRSVKKKYMAVVVGDLGPGVHHLTLPLLRTSSGKMAVFQEAQPEWGEEMAGGDMLTGDFTDVGEADAKGARGATTIVRRLATDGQLSVVGAEILTGRMHQLRVHLAQEANCPVLGDPVYGDTDWNRRAKRSENLQVSRTLLHAHSLEFTHPITGKHVSLSTPVPLDMKRIVQRIHSYDE</sequence>
<dbReference type="InterPro" id="IPR020103">
    <property type="entry name" value="PsdUridine_synth_cat_dom_sf"/>
</dbReference>
<dbReference type="EMBL" id="HBHR01001418">
    <property type="protein sequence ID" value="CAD9858018.1"/>
    <property type="molecule type" value="Transcribed_RNA"/>
</dbReference>
<dbReference type="CDD" id="cd02869">
    <property type="entry name" value="PseudoU_synth_RluA_like"/>
    <property type="match status" value="1"/>
</dbReference>
<dbReference type="PROSITE" id="PS50889">
    <property type="entry name" value="S4"/>
    <property type="match status" value="1"/>
</dbReference>
<dbReference type="InterPro" id="IPR050188">
    <property type="entry name" value="RluA_PseudoU_synthase"/>
</dbReference>
<keyword evidence="3" id="KW-0694">RNA-binding</keyword>
<accession>A0A7S2USK5</accession>
<protein>
    <recommendedName>
        <fullName evidence="6">RNA-binding S4 domain-containing protein</fullName>
    </recommendedName>
</protein>
<dbReference type="CDD" id="cd00165">
    <property type="entry name" value="S4"/>
    <property type="match status" value="1"/>
</dbReference>
<dbReference type="InterPro" id="IPR002942">
    <property type="entry name" value="S4_RNA-bd"/>
</dbReference>
<feature type="signal peptide" evidence="5">
    <location>
        <begin position="1"/>
        <end position="19"/>
    </location>
</feature>
<dbReference type="Pfam" id="PF01479">
    <property type="entry name" value="S4"/>
    <property type="match status" value="1"/>
</dbReference>
<dbReference type="GO" id="GO:0009982">
    <property type="term" value="F:pseudouridine synthase activity"/>
    <property type="evidence" value="ECO:0007669"/>
    <property type="project" value="InterPro"/>
</dbReference>
<dbReference type="Gene3D" id="3.30.2350.10">
    <property type="entry name" value="Pseudouridine synthase"/>
    <property type="match status" value="1"/>
</dbReference>
<feature type="chain" id="PRO_5030638657" description="RNA-binding S4 domain-containing protein" evidence="5">
    <location>
        <begin position="20"/>
        <end position="442"/>
    </location>
</feature>
<gene>
    <name evidence="7" type="ORF">FJAP1339_LOCUS536</name>
</gene>
<organism evidence="7">
    <name type="scientific">Fibrocapsa japonica</name>
    <dbReference type="NCBI Taxonomy" id="94617"/>
    <lineage>
        <taxon>Eukaryota</taxon>
        <taxon>Sar</taxon>
        <taxon>Stramenopiles</taxon>
        <taxon>Ochrophyta</taxon>
        <taxon>Raphidophyceae</taxon>
        <taxon>Chattonellales</taxon>
        <taxon>Chattonellaceae</taxon>
        <taxon>Fibrocapsa</taxon>
    </lineage>
</organism>
<evidence type="ECO:0000256" key="5">
    <source>
        <dbReference type="SAM" id="SignalP"/>
    </source>
</evidence>
<dbReference type="InterPro" id="IPR006224">
    <property type="entry name" value="PsdUridine_synth_RluA-like_CS"/>
</dbReference>
<keyword evidence="5" id="KW-0732">Signal</keyword>
<comment type="similarity">
    <text evidence="1">Belongs to the pseudouridine synthase RluA family.</text>
</comment>
<evidence type="ECO:0000313" key="7">
    <source>
        <dbReference type="EMBL" id="CAD9858018.1"/>
    </source>
</evidence>
<dbReference type="SMART" id="SM00363">
    <property type="entry name" value="S4"/>
    <property type="match status" value="1"/>
</dbReference>
<name>A0A7S2USK5_9STRA</name>
<dbReference type="PROSITE" id="PS01129">
    <property type="entry name" value="PSI_RLU"/>
    <property type="match status" value="1"/>
</dbReference>
<dbReference type="InterPro" id="IPR036986">
    <property type="entry name" value="S4_RNA-bd_sf"/>
</dbReference>
<evidence type="ECO:0000259" key="6">
    <source>
        <dbReference type="SMART" id="SM00363"/>
    </source>
</evidence>
<dbReference type="SUPFAM" id="SSF55120">
    <property type="entry name" value="Pseudouridine synthase"/>
    <property type="match status" value="1"/>
</dbReference>
<feature type="domain" description="RNA-binding S4" evidence="6">
    <location>
        <begin position="64"/>
        <end position="128"/>
    </location>
</feature>
<proteinExistence type="inferred from homology"/>
<keyword evidence="2" id="KW-0413">Isomerase</keyword>
<dbReference type="GO" id="GO:0003723">
    <property type="term" value="F:RNA binding"/>
    <property type="evidence" value="ECO:0007669"/>
    <property type="project" value="UniProtKB-KW"/>
</dbReference>
<dbReference type="Gene3D" id="3.10.290.10">
    <property type="entry name" value="RNA-binding S4 domain"/>
    <property type="match status" value="1"/>
</dbReference>
<feature type="region of interest" description="Disordered" evidence="4">
    <location>
        <begin position="171"/>
        <end position="219"/>
    </location>
</feature>
<dbReference type="PANTHER" id="PTHR21600:SF44">
    <property type="entry name" value="RIBOSOMAL LARGE SUBUNIT PSEUDOURIDINE SYNTHASE D"/>
    <property type="match status" value="1"/>
</dbReference>
<evidence type="ECO:0000256" key="3">
    <source>
        <dbReference type="PROSITE-ProRule" id="PRU00182"/>
    </source>
</evidence>
<feature type="compositionally biased region" description="Basic and acidic residues" evidence="4">
    <location>
        <begin position="194"/>
        <end position="210"/>
    </location>
</feature>
<dbReference type="AlphaFoldDB" id="A0A7S2USK5"/>
<reference evidence="7" key="1">
    <citation type="submission" date="2021-01" db="EMBL/GenBank/DDBJ databases">
        <authorList>
            <person name="Corre E."/>
            <person name="Pelletier E."/>
            <person name="Niang G."/>
            <person name="Scheremetjew M."/>
            <person name="Finn R."/>
            <person name="Kale V."/>
            <person name="Holt S."/>
            <person name="Cochrane G."/>
            <person name="Meng A."/>
            <person name="Brown T."/>
            <person name="Cohen L."/>
        </authorList>
    </citation>
    <scope>NUCLEOTIDE SEQUENCE</scope>
    <source>
        <strain evidence="7">CCMP1661</strain>
    </source>
</reference>
<evidence type="ECO:0000256" key="2">
    <source>
        <dbReference type="ARBA" id="ARBA00023235"/>
    </source>
</evidence>
<dbReference type="PANTHER" id="PTHR21600">
    <property type="entry name" value="MITOCHONDRIAL RNA PSEUDOURIDINE SYNTHASE"/>
    <property type="match status" value="1"/>
</dbReference>
<evidence type="ECO:0000256" key="4">
    <source>
        <dbReference type="SAM" id="MobiDB-lite"/>
    </source>
</evidence>
<dbReference type="SUPFAM" id="SSF55174">
    <property type="entry name" value="Alpha-L RNA-binding motif"/>
    <property type="match status" value="1"/>
</dbReference>
<dbReference type="Pfam" id="PF00849">
    <property type="entry name" value="PseudoU_synth_2"/>
    <property type="match status" value="1"/>
</dbReference>